<feature type="domain" description="VanZ-like" evidence="2">
    <location>
        <begin position="24"/>
        <end position="129"/>
    </location>
</feature>
<name>A0ABW2RCZ8_9BURK</name>
<dbReference type="EMBL" id="JBHTBX010000011">
    <property type="protein sequence ID" value="MFC7435931.1"/>
    <property type="molecule type" value="Genomic_DNA"/>
</dbReference>
<sequence length="372" mass="41138">MASGRSTASILAFLFAGLVLYASLYPFEGWVFRGQAPWAWLREPWPRYWTAFDVMANLVGYVPLGLLIGLAQIRNRWPAWSWPLTALLPVVLSLGVETLQVYLPMRVPSRLDLVLNATGGLLGVLMAGLLALTGTERRWDAMRLRWFDPQARGSLVLLALWPFALLYPAPVPFGLGQVAMRLSEQMDRLLADTPFQSWLTAGPSPLPPLGPLTQSLCVMLGLLAPLLLAYGDMPSRVRRFWLMLALIGTGLVVSGLSAALTWGPDHAWSWISAPLWLGVLLAMTGGLAAVFLPQRLCAALLLLTLGVLLAVLNRAPDSPYLAESLELWEQGRFIRFHGLSQWLGWLWPYAALVYGAAMIFCRTDQARHPSRN</sequence>
<feature type="transmembrane region" description="Helical" evidence="1">
    <location>
        <begin position="82"/>
        <end position="102"/>
    </location>
</feature>
<keyword evidence="1" id="KW-0472">Membrane</keyword>
<keyword evidence="1" id="KW-1133">Transmembrane helix</keyword>
<dbReference type="Proteomes" id="UP001596495">
    <property type="component" value="Unassembled WGS sequence"/>
</dbReference>
<feature type="transmembrane region" description="Helical" evidence="1">
    <location>
        <begin position="114"/>
        <end position="134"/>
    </location>
</feature>
<evidence type="ECO:0000313" key="3">
    <source>
        <dbReference type="EMBL" id="MFC7435931.1"/>
    </source>
</evidence>
<comment type="caution">
    <text evidence="3">The sequence shown here is derived from an EMBL/GenBank/DDBJ whole genome shotgun (WGS) entry which is preliminary data.</text>
</comment>
<gene>
    <name evidence="3" type="ORF">ACFQNJ_15550</name>
</gene>
<reference evidence="4" key="1">
    <citation type="journal article" date="2019" name="Int. J. Syst. Evol. Microbiol.">
        <title>The Global Catalogue of Microorganisms (GCM) 10K type strain sequencing project: providing services to taxonomists for standard genome sequencing and annotation.</title>
        <authorList>
            <consortium name="The Broad Institute Genomics Platform"/>
            <consortium name="The Broad Institute Genome Sequencing Center for Infectious Disease"/>
            <person name="Wu L."/>
            <person name="Ma J."/>
        </authorList>
    </citation>
    <scope>NUCLEOTIDE SEQUENCE [LARGE SCALE GENOMIC DNA]</scope>
    <source>
        <strain evidence="4">CCUG 54518</strain>
    </source>
</reference>
<feature type="transmembrane region" description="Helical" evidence="1">
    <location>
        <begin position="296"/>
        <end position="315"/>
    </location>
</feature>
<feature type="transmembrane region" description="Helical" evidence="1">
    <location>
        <begin position="342"/>
        <end position="361"/>
    </location>
</feature>
<evidence type="ECO:0000256" key="1">
    <source>
        <dbReference type="SAM" id="Phobius"/>
    </source>
</evidence>
<keyword evidence="1" id="KW-0812">Transmembrane</keyword>
<dbReference type="InterPro" id="IPR006976">
    <property type="entry name" value="VanZ-like"/>
</dbReference>
<feature type="transmembrane region" description="Helical" evidence="1">
    <location>
        <begin position="209"/>
        <end position="228"/>
    </location>
</feature>
<feature type="transmembrane region" description="Helical" evidence="1">
    <location>
        <begin position="240"/>
        <end position="262"/>
    </location>
</feature>
<protein>
    <submittedName>
        <fullName evidence="3">VanZ family protein</fullName>
    </submittedName>
</protein>
<evidence type="ECO:0000259" key="2">
    <source>
        <dbReference type="Pfam" id="PF04892"/>
    </source>
</evidence>
<keyword evidence="4" id="KW-1185">Reference proteome</keyword>
<proteinExistence type="predicted"/>
<feature type="transmembrane region" description="Helical" evidence="1">
    <location>
        <begin position="155"/>
        <end position="175"/>
    </location>
</feature>
<dbReference type="Pfam" id="PF04892">
    <property type="entry name" value="VanZ"/>
    <property type="match status" value="1"/>
</dbReference>
<feature type="transmembrane region" description="Helical" evidence="1">
    <location>
        <begin position="48"/>
        <end position="70"/>
    </location>
</feature>
<evidence type="ECO:0000313" key="4">
    <source>
        <dbReference type="Proteomes" id="UP001596495"/>
    </source>
</evidence>
<accession>A0ABW2RCZ8</accession>
<dbReference type="RefSeq" id="WP_382259223.1">
    <property type="nucleotide sequence ID" value="NZ_JBHTBX010000011.1"/>
</dbReference>
<organism evidence="3 4">
    <name type="scientific">Hydrogenophaga bisanensis</name>
    <dbReference type="NCBI Taxonomy" id="439611"/>
    <lineage>
        <taxon>Bacteria</taxon>
        <taxon>Pseudomonadati</taxon>
        <taxon>Pseudomonadota</taxon>
        <taxon>Betaproteobacteria</taxon>
        <taxon>Burkholderiales</taxon>
        <taxon>Comamonadaceae</taxon>
        <taxon>Hydrogenophaga</taxon>
    </lineage>
</organism>
<feature type="transmembrane region" description="Helical" evidence="1">
    <location>
        <begin position="268"/>
        <end position="289"/>
    </location>
</feature>